<proteinExistence type="predicted"/>
<dbReference type="Proteomes" id="UP000805193">
    <property type="component" value="Unassembled WGS sequence"/>
</dbReference>
<protein>
    <submittedName>
        <fullName evidence="1">Uncharacterized protein</fullName>
    </submittedName>
</protein>
<evidence type="ECO:0000313" key="2">
    <source>
        <dbReference type="Proteomes" id="UP000805193"/>
    </source>
</evidence>
<dbReference type="EMBL" id="JABSTQ010009032">
    <property type="protein sequence ID" value="KAG0433791.1"/>
    <property type="molecule type" value="Genomic_DNA"/>
</dbReference>
<reference evidence="1 2" key="1">
    <citation type="journal article" date="2020" name="Cell">
        <title>Large-Scale Comparative Analyses of Tick Genomes Elucidate Their Genetic Diversity and Vector Capacities.</title>
        <authorList>
            <consortium name="Tick Genome and Microbiome Consortium (TIGMIC)"/>
            <person name="Jia N."/>
            <person name="Wang J."/>
            <person name="Shi W."/>
            <person name="Du L."/>
            <person name="Sun Y."/>
            <person name="Zhan W."/>
            <person name="Jiang J.F."/>
            <person name="Wang Q."/>
            <person name="Zhang B."/>
            <person name="Ji P."/>
            <person name="Bell-Sakyi L."/>
            <person name="Cui X.M."/>
            <person name="Yuan T.T."/>
            <person name="Jiang B.G."/>
            <person name="Yang W.F."/>
            <person name="Lam T.T."/>
            <person name="Chang Q.C."/>
            <person name="Ding S.J."/>
            <person name="Wang X.J."/>
            <person name="Zhu J.G."/>
            <person name="Ruan X.D."/>
            <person name="Zhao L."/>
            <person name="Wei J.T."/>
            <person name="Ye R.Z."/>
            <person name="Que T.C."/>
            <person name="Du C.H."/>
            <person name="Zhou Y.H."/>
            <person name="Cheng J.X."/>
            <person name="Dai P.F."/>
            <person name="Guo W.B."/>
            <person name="Han X.H."/>
            <person name="Huang E.J."/>
            <person name="Li L.F."/>
            <person name="Wei W."/>
            <person name="Gao Y.C."/>
            <person name="Liu J.Z."/>
            <person name="Shao H.Z."/>
            <person name="Wang X."/>
            <person name="Wang C.C."/>
            <person name="Yang T.C."/>
            <person name="Huo Q.B."/>
            <person name="Li W."/>
            <person name="Chen H.Y."/>
            <person name="Chen S.E."/>
            <person name="Zhou L.G."/>
            <person name="Ni X.B."/>
            <person name="Tian J.H."/>
            <person name="Sheng Y."/>
            <person name="Liu T."/>
            <person name="Pan Y.S."/>
            <person name="Xia L.Y."/>
            <person name="Li J."/>
            <person name="Zhao F."/>
            <person name="Cao W.C."/>
        </authorList>
    </citation>
    <scope>NUCLEOTIDE SEQUENCE [LARGE SCALE GENOMIC DNA]</scope>
    <source>
        <strain evidence="1">Iper-2018</strain>
    </source>
</reference>
<organism evidence="1 2">
    <name type="scientific">Ixodes persulcatus</name>
    <name type="common">Taiga tick</name>
    <dbReference type="NCBI Taxonomy" id="34615"/>
    <lineage>
        <taxon>Eukaryota</taxon>
        <taxon>Metazoa</taxon>
        <taxon>Ecdysozoa</taxon>
        <taxon>Arthropoda</taxon>
        <taxon>Chelicerata</taxon>
        <taxon>Arachnida</taxon>
        <taxon>Acari</taxon>
        <taxon>Parasitiformes</taxon>
        <taxon>Ixodida</taxon>
        <taxon>Ixodoidea</taxon>
        <taxon>Ixodidae</taxon>
        <taxon>Ixodinae</taxon>
        <taxon>Ixodes</taxon>
    </lineage>
</organism>
<evidence type="ECO:0000313" key="1">
    <source>
        <dbReference type="EMBL" id="KAG0433791.1"/>
    </source>
</evidence>
<gene>
    <name evidence="1" type="ORF">HPB47_019601</name>
</gene>
<comment type="caution">
    <text evidence="1">The sequence shown here is derived from an EMBL/GenBank/DDBJ whole genome shotgun (WGS) entry which is preliminary data.</text>
</comment>
<accession>A0AC60QLB2</accession>
<name>A0AC60QLB2_IXOPE</name>
<keyword evidence="2" id="KW-1185">Reference proteome</keyword>
<sequence>MTHLKVPLPTCAQVGFGEPADMFDDSSTRDESEDGDRRTFNVTGGLTLPFVCTTTACNGDNGDNGVSRFTLLVEDDKRVIWLVSSLGIPDPVHLFSASTSQRISPWLKQ</sequence>